<feature type="region of interest" description="Disordered" evidence="1">
    <location>
        <begin position="190"/>
        <end position="213"/>
    </location>
</feature>
<evidence type="ECO:0000313" key="3">
    <source>
        <dbReference type="Proteomes" id="UP001237642"/>
    </source>
</evidence>
<proteinExistence type="predicted"/>
<dbReference type="AlphaFoldDB" id="A0AAD8GXY4"/>
<organism evidence="2 3">
    <name type="scientific">Heracleum sosnowskyi</name>
    <dbReference type="NCBI Taxonomy" id="360622"/>
    <lineage>
        <taxon>Eukaryota</taxon>
        <taxon>Viridiplantae</taxon>
        <taxon>Streptophyta</taxon>
        <taxon>Embryophyta</taxon>
        <taxon>Tracheophyta</taxon>
        <taxon>Spermatophyta</taxon>
        <taxon>Magnoliopsida</taxon>
        <taxon>eudicotyledons</taxon>
        <taxon>Gunneridae</taxon>
        <taxon>Pentapetalae</taxon>
        <taxon>asterids</taxon>
        <taxon>campanulids</taxon>
        <taxon>Apiales</taxon>
        <taxon>Apiaceae</taxon>
        <taxon>Apioideae</taxon>
        <taxon>apioid superclade</taxon>
        <taxon>Tordylieae</taxon>
        <taxon>Tordyliinae</taxon>
        <taxon>Heracleum</taxon>
    </lineage>
</organism>
<reference evidence="2" key="1">
    <citation type="submission" date="2023-02" db="EMBL/GenBank/DDBJ databases">
        <title>Genome of toxic invasive species Heracleum sosnowskyi carries increased number of genes despite the absence of recent whole-genome duplications.</title>
        <authorList>
            <person name="Schelkunov M."/>
            <person name="Shtratnikova V."/>
            <person name="Makarenko M."/>
            <person name="Klepikova A."/>
            <person name="Omelchenko D."/>
            <person name="Novikova G."/>
            <person name="Obukhova E."/>
            <person name="Bogdanov V."/>
            <person name="Penin A."/>
            <person name="Logacheva M."/>
        </authorList>
    </citation>
    <scope>NUCLEOTIDE SEQUENCE</scope>
    <source>
        <strain evidence="2">Hsosn_3</strain>
        <tissue evidence="2">Leaf</tissue>
    </source>
</reference>
<dbReference type="EMBL" id="JAUIZM010000011">
    <property type="protein sequence ID" value="KAK1356035.1"/>
    <property type="molecule type" value="Genomic_DNA"/>
</dbReference>
<protein>
    <submittedName>
        <fullName evidence="2">Uncharacterized protein</fullName>
    </submittedName>
</protein>
<name>A0AAD8GXY4_9APIA</name>
<evidence type="ECO:0000256" key="1">
    <source>
        <dbReference type="SAM" id="MobiDB-lite"/>
    </source>
</evidence>
<keyword evidence="3" id="KW-1185">Reference proteome</keyword>
<evidence type="ECO:0000313" key="2">
    <source>
        <dbReference type="EMBL" id="KAK1356035.1"/>
    </source>
</evidence>
<dbReference type="Proteomes" id="UP001237642">
    <property type="component" value="Unassembled WGS sequence"/>
</dbReference>
<sequence length="213" mass="23450">MCSQSLVPCFHAQIKGRVVLRSVELPSGDITGHRNHLPKTDLTYHPYLNSLCGYGSGDSACFDVRTGKSLGRFSDKCPGSMKSIARVPIYSELPVLALCGTLDAESCQLLSAKLLVLMPLYLRTWFGHDSISNDYKVVTLVFDKDGLAVVQVYSTNSDSWSQFQTTVVTNLKAFDVDNVVVDGASIEDLRRHSPNLPHQQPQQKAESTGTDKR</sequence>
<feature type="compositionally biased region" description="Polar residues" evidence="1">
    <location>
        <begin position="196"/>
        <end position="213"/>
    </location>
</feature>
<accession>A0AAD8GXY4</accession>
<gene>
    <name evidence="2" type="ORF">POM88_049291</name>
</gene>
<reference evidence="2" key="2">
    <citation type="submission" date="2023-05" db="EMBL/GenBank/DDBJ databases">
        <authorList>
            <person name="Schelkunov M.I."/>
        </authorList>
    </citation>
    <scope>NUCLEOTIDE SEQUENCE</scope>
    <source>
        <strain evidence="2">Hsosn_3</strain>
        <tissue evidence="2">Leaf</tissue>
    </source>
</reference>
<comment type="caution">
    <text evidence="2">The sequence shown here is derived from an EMBL/GenBank/DDBJ whole genome shotgun (WGS) entry which is preliminary data.</text>
</comment>